<name>A0A1B1A9K9_9RHOB</name>
<dbReference type="PANTHER" id="PTHR10584:SF166">
    <property type="entry name" value="RIBOKINASE"/>
    <property type="match status" value="1"/>
</dbReference>
<dbReference type="GO" id="GO:0016301">
    <property type="term" value="F:kinase activity"/>
    <property type="evidence" value="ECO:0007669"/>
    <property type="project" value="UniProtKB-KW"/>
</dbReference>
<geneLocation type="plasmid" evidence="4 5">
    <name>unnamed1</name>
</geneLocation>
<keyword evidence="2 4" id="KW-0418">Kinase</keyword>
<reference evidence="4 5" key="1">
    <citation type="journal article" date="2016" name="ISME J.">
        <title>Global occurrence and heterogeneity of the Roseobacter-clade species Ruegeria mobilis.</title>
        <authorList>
            <person name="Sonnenschein E."/>
            <person name="Gram L."/>
        </authorList>
    </citation>
    <scope>NUCLEOTIDE SEQUENCE [LARGE SCALE GENOMIC DNA]</scope>
    <source>
        <strain evidence="4 5">F1926</strain>
        <plasmid evidence="4 5">unnamed1</plasmid>
    </source>
</reference>
<organism evidence="4 5">
    <name type="scientific">Tritonibacter mobilis F1926</name>
    <dbReference type="NCBI Taxonomy" id="1265309"/>
    <lineage>
        <taxon>Bacteria</taxon>
        <taxon>Pseudomonadati</taxon>
        <taxon>Pseudomonadota</taxon>
        <taxon>Alphaproteobacteria</taxon>
        <taxon>Rhodobacterales</taxon>
        <taxon>Paracoccaceae</taxon>
        <taxon>Tritonibacter</taxon>
    </lineage>
</organism>
<dbReference type="Gene3D" id="3.40.1190.20">
    <property type="match status" value="1"/>
</dbReference>
<dbReference type="PANTHER" id="PTHR10584">
    <property type="entry name" value="SUGAR KINASE"/>
    <property type="match status" value="1"/>
</dbReference>
<dbReference type="RefSeq" id="WP_040641614.1">
    <property type="nucleotide sequence ID" value="NZ_CP015231.1"/>
</dbReference>
<keyword evidence="4" id="KW-0614">Plasmid</keyword>
<dbReference type="InterPro" id="IPR002173">
    <property type="entry name" value="Carboh/pur_kinase_PfkB_CS"/>
</dbReference>
<evidence type="ECO:0000256" key="2">
    <source>
        <dbReference type="ARBA" id="ARBA00022777"/>
    </source>
</evidence>
<evidence type="ECO:0000256" key="1">
    <source>
        <dbReference type="ARBA" id="ARBA00022679"/>
    </source>
</evidence>
<dbReference type="AlphaFoldDB" id="A0A1B1A9K9"/>
<dbReference type="InterPro" id="IPR011611">
    <property type="entry name" value="PfkB_dom"/>
</dbReference>
<accession>A0A1B1A9K9</accession>
<protein>
    <submittedName>
        <fullName evidence="4">Carbohydrate kinase</fullName>
    </submittedName>
</protein>
<dbReference type="Pfam" id="PF00294">
    <property type="entry name" value="PfkB"/>
    <property type="match status" value="1"/>
</dbReference>
<sequence length="310" mass="32900">MTMTRPLATVGNVNVDLILGPVAPWPTPGTEVICAEDDLRVGGAAGNAALAWQAMDLPFQCAANTGDDHFGDWLRQGLGATALGWSKARSATTLSVGITHPDAERTFYTTVGHLAQLDWPQVEAQLDWSALSGGTLLLCGCFLTDRLTGHYDALFRKAKEANVKVALDTGWPLHGWTPDIRRSVEGWISHSNIVLLNEIEAINLTQTQEATAALSALSRRLPQDGIAVIKRGPHGAIAMQNRATYSAAAPKVAVKDTIGAGDVFNAAFLAALARGFDIKAALNSAVRVASTAISTHPRTYSETTPQEVPA</sequence>
<dbReference type="KEGG" id="rmb:K529_021015"/>
<dbReference type="SUPFAM" id="SSF53613">
    <property type="entry name" value="Ribokinase-like"/>
    <property type="match status" value="1"/>
</dbReference>
<dbReference type="Proteomes" id="UP000013243">
    <property type="component" value="Plasmid unnamed1"/>
</dbReference>
<dbReference type="OrthoDB" id="9813569at2"/>
<keyword evidence="1" id="KW-0808">Transferase</keyword>
<dbReference type="GeneID" id="28252372"/>
<dbReference type="EMBL" id="CP015231">
    <property type="protein sequence ID" value="ANP43239.1"/>
    <property type="molecule type" value="Genomic_DNA"/>
</dbReference>
<gene>
    <name evidence="4" type="ORF">K529_021015</name>
</gene>
<proteinExistence type="predicted"/>
<evidence type="ECO:0000313" key="4">
    <source>
        <dbReference type="EMBL" id="ANP43239.1"/>
    </source>
</evidence>
<dbReference type="PROSITE" id="PS00584">
    <property type="entry name" value="PFKB_KINASES_2"/>
    <property type="match status" value="1"/>
</dbReference>
<evidence type="ECO:0000259" key="3">
    <source>
        <dbReference type="Pfam" id="PF00294"/>
    </source>
</evidence>
<feature type="domain" description="Carbohydrate kinase PfkB" evidence="3">
    <location>
        <begin position="7"/>
        <end position="297"/>
    </location>
</feature>
<dbReference type="InterPro" id="IPR029056">
    <property type="entry name" value="Ribokinase-like"/>
</dbReference>
<evidence type="ECO:0000313" key="5">
    <source>
        <dbReference type="Proteomes" id="UP000013243"/>
    </source>
</evidence>
<dbReference type="GO" id="GO:0005829">
    <property type="term" value="C:cytosol"/>
    <property type="evidence" value="ECO:0007669"/>
    <property type="project" value="TreeGrafter"/>
</dbReference>